<dbReference type="RefSeq" id="WP_085512417.1">
    <property type="nucleotide sequence ID" value="NZ_FXAP01000004.1"/>
</dbReference>
<gene>
    <name evidence="2" type="ORF">EDD42_2744</name>
</gene>
<dbReference type="PANTHER" id="PTHR33169">
    <property type="entry name" value="PADR-FAMILY TRANSCRIPTIONAL REGULATOR"/>
    <property type="match status" value="1"/>
</dbReference>
<dbReference type="InterPro" id="IPR005149">
    <property type="entry name" value="Tscrpt_reg_PadR_N"/>
</dbReference>
<dbReference type="InterPro" id="IPR036390">
    <property type="entry name" value="WH_DNA-bd_sf"/>
</dbReference>
<comment type="caution">
    <text evidence="2">The sequence shown here is derived from an EMBL/GenBank/DDBJ whole genome shotgun (WGS) entry which is preliminary data.</text>
</comment>
<dbReference type="Gene3D" id="1.10.10.10">
    <property type="entry name" value="Winged helix-like DNA-binding domain superfamily/Winged helix DNA-binding domain"/>
    <property type="match status" value="1"/>
</dbReference>
<name>A0A3N2C553_9MICO</name>
<dbReference type="Proteomes" id="UP000266915">
    <property type="component" value="Unassembled WGS sequence"/>
</dbReference>
<dbReference type="Pfam" id="PF03551">
    <property type="entry name" value="PadR"/>
    <property type="match status" value="1"/>
</dbReference>
<keyword evidence="3" id="KW-1185">Reference proteome</keyword>
<feature type="domain" description="Transcription regulator PadR N-terminal" evidence="1">
    <location>
        <begin position="21"/>
        <end position="90"/>
    </location>
</feature>
<protein>
    <submittedName>
        <fullName evidence="2">PadR family transcriptional regulator</fullName>
    </submittedName>
</protein>
<evidence type="ECO:0000313" key="2">
    <source>
        <dbReference type="EMBL" id="ROR82651.1"/>
    </source>
</evidence>
<reference evidence="2 3" key="1">
    <citation type="submission" date="2018-11" db="EMBL/GenBank/DDBJ databases">
        <title>Sequencing the genomes of 1000 actinobacteria strains.</title>
        <authorList>
            <person name="Klenk H.-P."/>
        </authorList>
    </citation>
    <scope>NUCLEOTIDE SEQUENCE [LARGE SCALE GENOMIC DNA]</scope>
    <source>
        <strain evidence="2 3">DSM 14012</strain>
    </source>
</reference>
<dbReference type="AlphaFoldDB" id="A0A3N2C553"/>
<dbReference type="InterPro" id="IPR052509">
    <property type="entry name" value="Metal_resp_DNA-bind_regulator"/>
</dbReference>
<evidence type="ECO:0000313" key="3">
    <source>
        <dbReference type="Proteomes" id="UP000266915"/>
    </source>
</evidence>
<proteinExistence type="predicted"/>
<organism evidence="2 3">
    <name type="scientific">Plantibacter flavus</name>
    <dbReference type="NCBI Taxonomy" id="150123"/>
    <lineage>
        <taxon>Bacteria</taxon>
        <taxon>Bacillati</taxon>
        <taxon>Actinomycetota</taxon>
        <taxon>Actinomycetes</taxon>
        <taxon>Micrococcales</taxon>
        <taxon>Microbacteriaceae</taxon>
        <taxon>Plantibacter</taxon>
    </lineage>
</organism>
<dbReference type="InterPro" id="IPR036388">
    <property type="entry name" value="WH-like_DNA-bd_sf"/>
</dbReference>
<sequence length="116" mass="12705">MDEQLAARDSQLLRGVLPMLILSTVHRGETYGYELVERLRALGLADLATGVVYPVLSRFERDGLVTARRVASSGGPARKYYTITERGDAARLDAIARWRAMTDIAERGIDPEGASA</sequence>
<accession>A0A3N2C553</accession>
<dbReference type="PANTHER" id="PTHR33169:SF14">
    <property type="entry name" value="TRANSCRIPTIONAL REGULATOR RV3488"/>
    <property type="match status" value="1"/>
</dbReference>
<evidence type="ECO:0000259" key="1">
    <source>
        <dbReference type="Pfam" id="PF03551"/>
    </source>
</evidence>
<dbReference type="SUPFAM" id="SSF46785">
    <property type="entry name" value="Winged helix' DNA-binding domain"/>
    <property type="match status" value="1"/>
</dbReference>
<dbReference type="EMBL" id="RKHL01000001">
    <property type="protein sequence ID" value="ROR82651.1"/>
    <property type="molecule type" value="Genomic_DNA"/>
</dbReference>